<feature type="signal peptide" evidence="7">
    <location>
        <begin position="1"/>
        <end position="19"/>
    </location>
</feature>
<dbReference type="GO" id="GO:0046872">
    <property type="term" value="F:metal ion binding"/>
    <property type="evidence" value="ECO:0007669"/>
    <property type="project" value="InterPro"/>
</dbReference>
<reference evidence="8 9" key="1">
    <citation type="submission" date="2020-05" db="EMBL/GenBank/DDBJ databases">
        <title>Gimesia benthica sp. nov., a novel planctomycete isolated from a deep-sea water sample of the Northwest Indian Ocean.</title>
        <authorList>
            <person name="Wang J."/>
            <person name="Ruan C."/>
            <person name="Song L."/>
            <person name="Zhu Y."/>
            <person name="Li A."/>
            <person name="Zheng X."/>
            <person name="Wang L."/>
            <person name="Lu Z."/>
            <person name="Huang Y."/>
            <person name="Du W."/>
            <person name="Zhou Y."/>
            <person name="Huang L."/>
            <person name="Dai X."/>
        </authorList>
    </citation>
    <scope>NUCLEOTIDE SEQUENCE [LARGE SCALE GENOMIC DNA]</scope>
    <source>
        <strain evidence="8 9">YYQ-30</strain>
    </source>
</reference>
<accession>A0A849KVR8</accession>
<keyword evidence="5" id="KW-0864">Zinc transport</keyword>
<keyword evidence="9" id="KW-1185">Reference proteome</keyword>
<dbReference type="Proteomes" id="UP000572377">
    <property type="component" value="Unassembled WGS sequence"/>
</dbReference>
<keyword evidence="3" id="KW-0813">Transport</keyword>
<proteinExistence type="inferred from homology"/>
<evidence type="ECO:0000256" key="7">
    <source>
        <dbReference type="SAM" id="SignalP"/>
    </source>
</evidence>
<evidence type="ECO:0000313" key="8">
    <source>
        <dbReference type="EMBL" id="NNU79205.1"/>
    </source>
</evidence>
<dbReference type="InterPro" id="IPR050492">
    <property type="entry name" value="Bact_metal-bind_prot9"/>
</dbReference>
<keyword evidence="5" id="KW-0862">Zinc</keyword>
<name>A0A849KVR8_9RHOB</name>
<dbReference type="PANTHER" id="PTHR42953:SF3">
    <property type="entry name" value="HIGH-AFFINITY ZINC UPTAKE SYSTEM PROTEIN ZNUA"/>
    <property type="match status" value="1"/>
</dbReference>
<comment type="caution">
    <text evidence="8">The sequence shown here is derived from an EMBL/GenBank/DDBJ whole genome shotgun (WGS) entry which is preliminary data.</text>
</comment>
<dbReference type="EMBL" id="JABFBC010000001">
    <property type="protein sequence ID" value="NNU79205.1"/>
    <property type="molecule type" value="Genomic_DNA"/>
</dbReference>
<evidence type="ECO:0000256" key="4">
    <source>
        <dbReference type="ARBA" id="ARBA00022729"/>
    </source>
</evidence>
<gene>
    <name evidence="8" type="ORF">HMH01_02025</name>
</gene>
<feature type="chain" id="PRO_5032296684" description="High-affinity zinc uptake system protein ZnuA" evidence="7">
    <location>
        <begin position="20"/>
        <end position="292"/>
    </location>
</feature>
<feature type="coiled-coil region" evidence="6">
    <location>
        <begin position="158"/>
        <end position="185"/>
    </location>
</feature>
<dbReference type="SUPFAM" id="SSF53807">
    <property type="entry name" value="Helical backbone' metal receptor"/>
    <property type="match status" value="1"/>
</dbReference>
<dbReference type="InterPro" id="IPR006127">
    <property type="entry name" value="ZnuA-like"/>
</dbReference>
<evidence type="ECO:0000313" key="9">
    <source>
        <dbReference type="Proteomes" id="UP000572377"/>
    </source>
</evidence>
<dbReference type="Gene3D" id="3.40.50.1980">
    <property type="entry name" value="Nitrogenase molybdenum iron protein domain"/>
    <property type="match status" value="2"/>
</dbReference>
<evidence type="ECO:0000256" key="3">
    <source>
        <dbReference type="ARBA" id="ARBA00022448"/>
    </source>
</evidence>
<evidence type="ECO:0000256" key="2">
    <source>
        <dbReference type="ARBA" id="ARBA00015915"/>
    </source>
</evidence>
<sequence>MKRIALTIALLALSGPAQADGPRIAAVSGPLADWAATLAGDAAEVVYPVPEGVDPMFWRPAIADISTIQSADLILLNGAGFAQWTAKVSLPRARTIVTSAAFEGALIEIQTGVTHSHGAEGEHSHTGTAPQTWLDFGQAKAQVEATAQGLNRVLPGEADAIAANAAALIAELDALDQRAASLGAQLEGRTVFAAVPGLEYFDRAYGIGLVTLGWDAGNAATDAEWAALDAQLATATAPLFLWQEAPSDAAAVALSGRGVPFAVIDPGTAATQGFIARMQGNLDSLESALAGQ</sequence>
<evidence type="ECO:0000256" key="5">
    <source>
        <dbReference type="ARBA" id="ARBA00022906"/>
    </source>
</evidence>
<dbReference type="RefSeq" id="WP_171321977.1">
    <property type="nucleotide sequence ID" value="NZ_JABFBC010000001.1"/>
</dbReference>
<comment type="similarity">
    <text evidence="1">Belongs to the bacterial solute-binding protein 9 family.</text>
</comment>
<dbReference type="PANTHER" id="PTHR42953">
    <property type="entry name" value="HIGH-AFFINITY ZINC UPTAKE SYSTEM PROTEIN ZNUA-RELATED"/>
    <property type="match status" value="1"/>
</dbReference>
<keyword evidence="5" id="KW-0406">Ion transport</keyword>
<dbReference type="Pfam" id="PF01297">
    <property type="entry name" value="ZnuA"/>
    <property type="match status" value="1"/>
</dbReference>
<dbReference type="AlphaFoldDB" id="A0A849KVR8"/>
<evidence type="ECO:0000256" key="1">
    <source>
        <dbReference type="ARBA" id="ARBA00011028"/>
    </source>
</evidence>
<keyword evidence="6" id="KW-0175">Coiled coil</keyword>
<keyword evidence="4 7" id="KW-0732">Signal</keyword>
<evidence type="ECO:0000256" key="6">
    <source>
        <dbReference type="SAM" id="Coils"/>
    </source>
</evidence>
<dbReference type="GO" id="GO:0006829">
    <property type="term" value="P:zinc ion transport"/>
    <property type="evidence" value="ECO:0007669"/>
    <property type="project" value="UniProtKB-KW"/>
</dbReference>
<organism evidence="8 9">
    <name type="scientific">Halovulum dunhuangense</name>
    <dbReference type="NCBI Taxonomy" id="1505036"/>
    <lineage>
        <taxon>Bacteria</taxon>
        <taxon>Pseudomonadati</taxon>
        <taxon>Pseudomonadota</taxon>
        <taxon>Alphaproteobacteria</taxon>
        <taxon>Rhodobacterales</taxon>
        <taxon>Paracoccaceae</taxon>
        <taxon>Halovulum</taxon>
    </lineage>
</organism>
<protein>
    <recommendedName>
        <fullName evidence="2">High-affinity zinc uptake system protein ZnuA</fullName>
    </recommendedName>
</protein>